<comment type="caution">
    <text evidence="2">The sequence shown here is derived from an EMBL/GenBank/DDBJ whole genome shotgun (WGS) entry which is preliminary data.</text>
</comment>
<reference evidence="2 3" key="1">
    <citation type="submission" date="2020-10" db="EMBL/GenBank/DDBJ databases">
        <title>Novel species in genus Corynebacterium.</title>
        <authorList>
            <person name="Zhang G."/>
        </authorList>
    </citation>
    <scope>NUCLEOTIDE SEQUENCE [LARGE SCALE GENOMIC DNA]</scope>
    <source>
        <strain evidence="2 3">DSM 45110</strain>
    </source>
</reference>
<evidence type="ECO:0000313" key="3">
    <source>
        <dbReference type="Proteomes" id="UP000635902"/>
    </source>
</evidence>
<evidence type="ECO:0000256" key="1">
    <source>
        <dbReference type="SAM" id="Phobius"/>
    </source>
</evidence>
<dbReference type="RefSeq" id="WP_194557191.1">
    <property type="nucleotide sequence ID" value="NZ_JADKMY010000003.1"/>
</dbReference>
<accession>A0ABR9ZLJ0</accession>
<dbReference type="EMBL" id="JADKMY010000003">
    <property type="protein sequence ID" value="MBF4554311.1"/>
    <property type="molecule type" value="Genomic_DNA"/>
</dbReference>
<keyword evidence="1" id="KW-0812">Transmembrane</keyword>
<proteinExistence type="predicted"/>
<name>A0ABR9ZLJ0_9CORY</name>
<feature type="transmembrane region" description="Helical" evidence="1">
    <location>
        <begin position="196"/>
        <end position="214"/>
    </location>
</feature>
<keyword evidence="1" id="KW-1133">Transmembrane helix</keyword>
<organism evidence="2 3">
    <name type="scientific">Corynebacterium suicordis DSM 45110</name>
    <dbReference type="NCBI Taxonomy" id="1121369"/>
    <lineage>
        <taxon>Bacteria</taxon>
        <taxon>Bacillati</taxon>
        <taxon>Actinomycetota</taxon>
        <taxon>Actinomycetes</taxon>
        <taxon>Mycobacteriales</taxon>
        <taxon>Corynebacteriaceae</taxon>
        <taxon>Corynebacterium</taxon>
    </lineage>
</organism>
<feature type="transmembrane region" description="Helical" evidence="1">
    <location>
        <begin position="220"/>
        <end position="241"/>
    </location>
</feature>
<keyword evidence="1" id="KW-0472">Membrane</keyword>
<sequence length="285" mass="30941">MKKIAVIGPDQQHTHAVASQLTRCKAIVGAGPGEDLDGVVAVVGSWTPEDQRVVDAISQAMGAVVLYRPAKLEKSVQEKAAYEKAWPQQPGVYHCTRVADVQDAVDAIALNKQRWEADARRADLERTERVRVAVKLEMNRVASEIINEHPDAASAHQAFVQRLRLAVLRQGVACPSIPEQVGEAKSADVESRMPQLLALGAGVFGGLAVGFAFGRMLGQPWWGVAAGLLLALLGAAVRVWMVRSAERQARSVRQAALWREKWVEITTDVLTRVQIPRVADAVGGR</sequence>
<keyword evidence="3" id="KW-1185">Reference proteome</keyword>
<dbReference type="Proteomes" id="UP000635902">
    <property type="component" value="Unassembled WGS sequence"/>
</dbReference>
<gene>
    <name evidence="2" type="ORF">IRY30_09540</name>
</gene>
<evidence type="ECO:0000313" key="2">
    <source>
        <dbReference type="EMBL" id="MBF4554311.1"/>
    </source>
</evidence>
<protein>
    <submittedName>
        <fullName evidence="2">Uncharacterized protein</fullName>
    </submittedName>
</protein>